<dbReference type="KEGG" id="rcu:8265520"/>
<dbReference type="PANTHER" id="PTHR33883:SF10">
    <property type="entry name" value="WPP DOMAIN-ASSOCIATED PROTEIN"/>
    <property type="match status" value="1"/>
</dbReference>
<dbReference type="eggNOG" id="ENOG502QPVR">
    <property type="taxonomic scope" value="Eukaryota"/>
</dbReference>
<dbReference type="Proteomes" id="UP000008311">
    <property type="component" value="Unassembled WGS sequence"/>
</dbReference>
<gene>
    <name evidence="2" type="ORF">RCOM_1337460</name>
</gene>
<feature type="coiled-coil region" evidence="1">
    <location>
        <begin position="643"/>
        <end position="747"/>
    </location>
</feature>
<dbReference type="PANTHER" id="PTHR33883">
    <property type="entry name" value="WPP DOMAIN-ASSOCIATED PROTEIN"/>
    <property type="match status" value="1"/>
</dbReference>
<dbReference type="EMBL" id="EQ973910">
    <property type="protein sequence ID" value="EEF39218.1"/>
    <property type="molecule type" value="Genomic_DNA"/>
</dbReference>
<dbReference type="InterPro" id="IPR037490">
    <property type="entry name" value="WAP"/>
</dbReference>
<evidence type="ECO:0000313" key="2">
    <source>
        <dbReference type="EMBL" id="EEF39218.1"/>
    </source>
</evidence>
<feature type="coiled-coil region" evidence="1">
    <location>
        <begin position="808"/>
        <end position="863"/>
    </location>
</feature>
<keyword evidence="3" id="KW-1185">Reference proteome</keyword>
<dbReference type="STRING" id="3988.B9SB27"/>
<protein>
    <submittedName>
        <fullName evidence="2">Early endosome antigen, putative</fullName>
    </submittedName>
</protein>
<keyword evidence="1" id="KW-0175">Coiled coil</keyword>
<name>B9SB27_RICCO</name>
<organism evidence="2 3">
    <name type="scientific">Ricinus communis</name>
    <name type="common">Castor bean</name>
    <dbReference type="NCBI Taxonomy" id="3988"/>
    <lineage>
        <taxon>Eukaryota</taxon>
        <taxon>Viridiplantae</taxon>
        <taxon>Streptophyta</taxon>
        <taxon>Embryophyta</taxon>
        <taxon>Tracheophyta</taxon>
        <taxon>Spermatophyta</taxon>
        <taxon>Magnoliopsida</taxon>
        <taxon>eudicotyledons</taxon>
        <taxon>Gunneridae</taxon>
        <taxon>Pentapetalae</taxon>
        <taxon>rosids</taxon>
        <taxon>fabids</taxon>
        <taxon>Malpighiales</taxon>
        <taxon>Euphorbiaceae</taxon>
        <taxon>Acalyphoideae</taxon>
        <taxon>Acalypheae</taxon>
        <taxon>Ricinus</taxon>
    </lineage>
</organism>
<feature type="coiled-coil region" evidence="1">
    <location>
        <begin position="454"/>
        <end position="495"/>
    </location>
</feature>
<dbReference type="FunCoup" id="B9SB27">
    <property type="interactions" value="448"/>
</dbReference>
<proteinExistence type="predicted"/>
<evidence type="ECO:0000256" key="1">
    <source>
        <dbReference type="SAM" id="Coils"/>
    </source>
</evidence>
<evidence type="ECO:0000313" key="3">
    <source>
        <dbReference type="Proteomes" id="UP000008311"/>
    </source>
</evidence>
<dbReference type="AlphaFoldDB" id="B9SB27"/>
<accession>B9SB27</accession>
<reference evidence="3" key="1">
    <citation type="journal article" date="2010" name="Nat. Biotechnol.">
        <title>Draft genome sequence of the oilseed species Ricinus communis.</title>
        <authorList>
            <person name="Chan A.P."/>
            <person name="Crabtree J."/>
            <person name="Zhao Q."/>
            <person name="Lorenzi H."/>
            <person name="Orvis J."/>
            <person name="Puiu D."/>
            <person name="Melake-Berhan A."/>
            <person name="Jones K.M."/>
            <person name="Redman J."/>
            <person name="Chen G."/>
            <person name="Cahoon E.B."/>
            <person name="Gedil M."/>
            <person name="Stanke M."/>
            <person name="Haas B.J."/>
            <person name="Wortman J.R."/>
            <person name="Fraser-Liggett C.M."/>
            <person name="Ravel J."/>
            <person name="Rabinowicz P.D."/>
        </authorList>
    </citation>
    <scope>NUCLEOTIDE SEQUENCE [LARGE SCALE GENOMIC DNA]</scope>
    <source>
        <strain evidence="3">cv. Hale</strain>
    </source>
</reference>
<sequence length="903" mass="103693">MESQEILESSTSMDASVSSCNGGMQQYGDYVEESGNLDVDFLNDLDSYWEDIRDRLTVSRMVSDSVIKGIVCAVEQEAAEKIAQKELEIARLKETLHLYHVGIDCNEPMGHLNMFNELKIMKNVLHYTDSDYFLEHERLQDSLHDLIFAAKEQFKKLKKEIEKHKWSEIDKMKGSEINKFKGSGSIRRNGSGSQLWGLSGILEEDMPDKWIDVDRTLDGLRTSLESIYAQTEKGVCLSKSLLSDWQKDREFQAEIEGSVMTNCIRSLQEQFEQRLWDQNSQSCGNESAQCLEKIKELSSLCQELDAISKSLSVPENGQLISHGSLEHRKASSNHVSSASHWEGNGKHDESIIVVPENLDHAQLKHFTKDELFNYFKAEMTKMKRQYELKEHEMTEEYFTLKREYLRERGSSLPVRKDKELDTLKKKIPEVILKLDGILAENEKLPSFSNNGDCLDNLKDRLESLRLENHQLRDSLADKKKEIKCLSSQVSNASDKILERSLAEENLSKMLENLKSTLEVSRIQTAISDDLFKFLLKEVVGQMKGFSEELEMEMDIMQGIYKNILKEAAENAEPTSTLKFDDSVIESIIMPGLCEIVLRESFKEAEEKAVTWNLRYINENEARVSFEMAALEKEQALRLNIAEKDKLEQEMLLLRAVIDDKTNLVLEVTGALAQEKEKYELASQKLDNLRVQTMHQKELVSKYDGELQIVKDDLDKALEKIKMDKGEISKLREQLKIVTQKLREAIEEKNVLLSVSQEHQNTLVLVEAREIEYRKQINSTIILVQELSKAVTDFECRTTEDLRVNSLRLEHLSSQLSSLVQDANKLRRTGLMYKQKLEVRCSDLRKAEAEVDLLGDEVDTLLSLLEKIYIALDHYSPILQHYPGIMEVLKLVRRELSGESVKPV</sequence>
<dbReference type="OrthoDB" id="619142at2759"/>
<dbReference type="InParanoid" id="B9SB27"/>